<protein>
    <submittedName>
        <fullName evidence="1">Uncharacterized protein</fullName>
    </submittedName>
</protein>
<reference evidence="1" key="1">
    <citation type="submission" date="2020-04" db="EMBL/GenBank/DDBJ databases">
        <authorList>
            <person name="Chiriac C."/>
            <person name="Salcher M."/>
            <person name="Ghai R."/>
            <person name="Kavagutti S V."/>
        </authorList>
    </citation>
    <scope>NUCLEOTIDE SEQUENCE</scope>
</reference>
<organism evidence="1">
    <name type="scientific">uncultured Caudovirales phage</name>
    <dbReference type="NCBI Taxonomy" id="2100421"/>
    <lineage>
        <taxon>Viruses</taxon>
        <taxon>Duplodnaviria</taxon>
        <taxon>Heunggongvirae</taxon>
        <taxon>Uroviricota</taxon>
        <taxon>Caudoviricetes</taxon>
        <taxon>Peduoviridae</taxon>
        <taxon>Maltschvirus</taxon>
        <taxon>Maltschvirus maltsch</taxon>
    </lineage>
</organism>
<proteinExistence type="predicted"/>
<sequence>MEENVETKHFAYVIDGEVAHIQSLFPTLIPNYDKAVAVLSSNPTVVEVGPNVSDGWLYDEATGSFTEPPETTE</sequence>
<dbReference type="EMBL" id="LR796639">
    <property type="protein sequence ID" value="CAB4156779.1"/>
    <property type="molecule type" value="Genomic_DNA"/>
</dbReference>
<evidence type="ECO:0000313" key="1">
    <source>
        <dbReference type="EMBL" id="CAB4156779.1"/>
    </source>
</evidence>
<gene>
    <name evidence="1" type="ORF">UFOVP658_153</name>
</gene>
<accession>A0A6J5NCG3</accession>
<name>A0A6J5NCG3_9CAUD</name>